<dbReference type="AlphaFoldDB" id="A0A9Q1J293"/>
<dbReference type="EMBL" id="JAINUF010000004">
    <property type="protein sequence ID" value="KAJ8363123.1"/>
    <property type="molecule type" value="Genomic_DNA"/>
</dbReference>
<evidence type="ECO:0000313" key="2">
    <source>
        <dbReference type="EMBL" id="KAJ8363123.1"/>
    </source>
</evidence>
<evidence type="ECO:0000256" key="1">
    <source>
        <dbReference type="SAM" id="MobiDB-lite"/>
    </source>
</evidence>
<comment type="caution">
    <text evidence="2">The sequence shown here is derived from an EMBL/GenBank/DDBJ whole genome shotgun (WGS) entry which is preliminary data.</text>
</comment>
<sequence length="152" mass="16488">MKRWRPQQRATAGCILSRGNVGISSSRLLLELAHTNKAPGAHRTSEILVSMQAVIPQDSWPRALATSVMECRREHRLPRMFPSMQHCHGAANPSTCQDGGQDEIKGAGVIGAAPPDSSRRGAHSRGRGRRRGQAGLEVGGQWRLCAEAMFSP</sequence>
<protein>
    <submittedName>
        <fullName evidence="2">Uncharacterized protein</fullName>
    </submittedName>
</protein>
<accession>A0A9Q1J293</accession>
<feature type="region of interest" description="Disordered" evidence="1">
    <location>
        <begin position="109"/>
        <end position="136"/>
    </location>
</feature>
<gene>
    <name evidence="2" type="ORF">SKAU_G00119540</name>
</gene>
<name>A0A9Q1J293_SYNKA</name>
<dbReference type="Proteomes" id="UP001152622">
    <property type="component" value="Chromosome 4"/>
</dbReference>
<organism evidence="2 3">
    <name type="scientific">Synaphobranchus kaupii</name>
    <name type="common">Kaup's arrowtooth eel</name>
    <dbReference type="NCBI Taxonomy" id="118154"/>
    <lineage>
        <taxon>Eukaryota</taxon>
        <taxon>Metazoa</taxon>
        <taxon>Chordata</taxon>
        <taxon>Craniata</taxon>
        <taxon>Vertebrata</taxon>
        <taxon>Euteleostomi</taxon>
        <taxon>Actinopterygii</taxon>
        <taxon>Neopterygii</taxon>
        <taxon>Teleostei</taxon>
        <taxon>Anguilliformes</taxon>
        <taxon>Synaphobranchidae</taxon>
        <taxon>Synaphobranchus</taxon>
    </lineage>
</organism>
<proteinExistence type="predicted"/>
<reference evidence="2" key="1">
    <citation type="journal article" date="2023" name="Science">
        <title>Genome structures resolve the early diversification of teleost fishes.</title>
        <authorList>
            <person name="Parey E."/>
            <person name="Louis A."/>
            <person name="Montfort J."/>
            <person name="Bouchez O."/>
            <person name="Roques C."/>
            <person name="Iampietro C."/>
            <person name="Lluch J."/>
            <person name="Castinel A."/>
            <person name="Donnadieu C."/>
            <person name="Desvignes T."/>
            <person name="Floi Bucao C."/>
            <person name="Jouanno E."/>
            <person name="Wen M."/>
            <person name="Mejri S."/>
            <person name="Dirks R."/>
            <person name="Jansen H."/>
            <person name="Henkel C."/>
            <person name="Chen W.J."/>
            <person name="Zahm M."/>
            <person name="Cabau C."/>
            <person name="Klopp C."/>
            <person name="Thompson A.W."/>
            <person name="Robinson-Rechavi M."/>
            <person name="Braasch I."/>
            <person name="Lecointre G."/>
            <person name="Bobe J."/>
            <person name="Postlethwait J.H."/>
            <person name="Berthelot C."/>
            <person name="Roest Crollius H."/>
            <person name="Guiguen Y."/>
        </authorList>
    </citation>
    <scope>NUCLEOTIDE SEQUENCE</scope>
    <source>
        <strain evidence="2">WJC10195</strain>
    </source>
</reference>
<evidence type="ECO:0000313" key="3">
    <source>
        <dbReference type="Proteomes" id="UP001152622"/>
    </source>
</evidence>
<keyword evidence="3" id="KW-1185">Reference proteome</keyword>
<feature type="compositionally biased region" description="Basic residues" evidence="1">
    <location>
        <begin position="120"/>
        <end position="132"/>
    </location>
</feature>